<dbReference type="EMBL" id="DTLS01000151">
    <property type="protein sequence ID" value="HGZ60574.1"/>
    <property type="molecule type" value="Genomic_DNA"/>
</dbReference>
<gene>
    <name evidence="2" type="ORF">ENW83_05175</name>
</gene>
<protein>
    <submittedName>
        <fullName evidence="2">Uncharacterized protein</fullName>
    </submittedName>
</protein>
<feature type="region of interest" description="Disordered" evidence="1">
    <location>
        <begin position="1"/>
        <end position="20"/>
    </location>
</feature>
<dbReference type="AlphaFoldDB" id="A0A7J3SLX5"/>
<reference evidence="2" key="1">
    <citation type="journal article" date="2020" name="mSystems">
        <title>Genome- and Community-Level Interaction Insights into Carbon Utilization and Element Cycling Functions of Hydrothermarchaeota in Hydrothermal Sediment.</title>
        <authorList>
            <person name="Zhou Z."/>
            <person name="Liu Y."/>
            <person name="Xu W."/>
            <person name="Pan J."/>
            <person name="Luo Z.H."/>
            <person name="Li M."/>
        </authorList>
    </citation>
    <scope>NUCLEOTIDE SEQUENCE [LARGE SCALE GENOMIC DNA]</scope>
    <source>
        <strain evidence="2">SpSt-885</strain>
    </source>
</reference>
<evidence type="ECO:0000313" key="2">
    <source>
        <dbReference type="EMBL" id="HGZ60574.1"/>
    </source>
</evidence>
<sequence length="290" mass="32838">MLLPPLRPIDNKGGRLPRSPKSQMLPIYEYLDVFSRAFESEKALLDFLEDNYSYTRALLWLRTLQWMGFIDPAEASSPFKRGLKSIEIRFLPLYEVVKKASCFPAASCFSPFLSMLAPTIFRKVTALALNSKSVSEIAELLIRGNLAAERVIAQQYISFGGVGTTDLIFLLRLLFSTLVVRRGKKSDEGGKVAYMRDQVRGVWKEHPCLQLSPYLGKDLIEAEKFLSGSIIDIREGKIEPRIILSSKLNEDAMKCLLGCLEDLKLSLPEIAKTYEDFWDLRFRRAGISKG</sequence>
<organism evidence="2">
    <name type="scientific">Fervidicoccus fontis</name>
    <dbReference type="NCBI Taxonomy" id="683846"/>
    <lineage>
        <taxon>Archaea</taxon>
        <taxon>Thermoproteota</taxon>
        <taxon>Thermoprotei</taxon>
        <taxon>Fervidicoccales</taxon>
        <taxon>Fervidicoccaceae</taxon>
        <taxon>Fervidicoccus</taxon>
    </lineage>
</organism>
<accession>A0A7J3SLX5</accession>
<name>A0A7J3SLX5_9CREN</name>
<proteinExistence type="predicted"/>
<evidence type="ECO:0000256" key="1">
    <source>
        <dbReference type="SAM" id="MobiDB-lite"/>
    </source>
</evidence>
<comment type="caution">
    <text evidence="2">The sequence shown here is derived from an EMBL/GenBank/DDBJ whole genome shotgun (WGS) entry which is preliminary data.</text>
</comment>